<keyword evidence="1" id="KW-0812">Transmembrane</keyword>
<feature type="transmembrane region" description="Helical" evidence="1">
    <location>
        <begin position="12"/>
        <end position="33"/>
    </location>
</feature>
<reference evidence="2 3" key="1">
    <citation type="submission" date="2019-08" db="EMBL/GenBank/DDBJ databases">
        <title>Bacillus genomes from the desert of Cuatro Cienegas, Coahuila.</title>
        <authorList>
            <person name="Olmedo-Alvarez G."/>
        </authorList>
    </citation>
    <scope>NUCLEOTIDE SEQUENCE [LARGE SCALE GENOMIC DNA]</scope>
    <source>
        <strain evidence="2 3">CH128b_4D</strain>
    </source>
</reference>
<proteinExistence type="predicted"/>
<feature type="transmembrane region" description="Helical" evidence="1">
    <location>
        <begin position="63"/>
        <end position="82"/>
    </location>
</feature>
<dbReference type="Proteomes" id="UP000325182">
    <property type="component" value="Unassembled WGS sequence"/>
</dbReference>
<gene>
    <name evidence="2" type="ORF">FZC84_15250</name>
</gene>
<feature type="transmembrane region" description="Helical" evidence="1">
    <location>
        <begin position="88"/>
        <end position="111"/>
    </location>
</feature>
<evidence type="ECO:0000313" key="3">
    <source>
        <dbReference type="Proteomes" id="UP000325182"/>
    </source>
</evidence>
<feature type="transmembrane region" description="Helical" evidence="1">
    <location>
        <begin position="39"/>
        <end position="56"/>
    </location>
</feature>
<keyword evidence="1" id="KW-1133">Transmembrane helix</keyword>
<sequence>MQGAGEVKGKYLFDFILAVTLNGFSYYVGSMIINSGIPFWQAFIIGFTVVSLGALTEFLGSPMWLIVLVPFPVGMLLLYLFLGEAIPLWFLTYITTLIIYVIIHIPMSYFFRFHSLIPSWRLSNH</sequence>
<evidence type="ECO:0000313" key="2">
    <source>
        <dbReference type="EMBL" id="TYR98266.1"/>
    </source>
</evidence>
<evidence type="ECO:0000256" key="1">
    <source>
        <dbReference type="SAM" id="Phobius"/>
    </source>
</evidence>
<name>A0A5D4M9F9_9BACI</name>
<keyword evidence="1" id="KW-0472">Membrane</keyword>
<dbReference type="EMBL" id="VTEG01000012">
    <property type="protein sequence ID" value="TYR98266.1"/>
    <property type="molecule type" value="Genomic_DNA"/>
</dbReference>
<comment type="caution">
    <text evidence="2">The sequence shown here is derived from an EMBL/GenBank/DDBJ whole genome shotgun (WGS) entry which is preliminary data.</text>
</comment>
<organism evidence="2 3">
    <name type="scientific">Rossellomorea vietnamensis</name>
    <dbReference type="NCBI Taxonomy" id="218284"/>
    <lineage>
        <taxon>Bacteria</taxon>
        <taxon>Bacillati</taxon>
        <taxon>Bacillota</taxon>
        <taxon>Bacilli</taxon>
        <taxon>Bacillales</taxon>
        <taxon>Bacillaceae</taxon>
        <taxon>Rossellomorea</taxon>
    </lineage>
</organism>
<protein>
    <submittedName>
        <fullName evidence="2">Uncharacterized protein</fullName>
    </submittedName>
</protein>
<accession>A0A5D4M9F9</accession>
<dbReference type="AlphaFoldDB" id="A0A5D4M9F9"/>